<dbReference type="NCBIfam" id="TIGR00229">
    <property type="entry name" value="sensory_box"/>
    <property type="match status" value="1"/>
</dbReference>
<evidence type="ECO:0000256" key="4">
    <source>
        <dbReference type="SAM" id="Phobius"/>
    </source>
</evidence>
<dbReference type="InterPro" id="IPR001789">
    <property type="entry name" value="Sig_transdc_resp-reg_receiver"/>
</dbReference>
<proteinExistence type="predicted"/>
<feature type="domain" description="Histidine kinase" evidence="5">
    <location>
        <begin position="451"/>
        <end position="674"/>
    </location>
</feature>
<dbReference type="OrthoDB" id="9813394at2"/>
<dbReference type="PANTHER" id="PTHR43065">
    <property type="entry name" value="SENSOR HISTIDINE KINASE"/>
    <property type="match status" value="1"/>
</dbReference>
<keyword evidence="9" id="KW-0808">Transferase</keyword>
<dbReference type="SMART" id="SM00448">
    <property type="entry name" value="REC"/>
    <property type="match status" value="1"/>
</dbReference>
<dbReference type="InterPro" id="IPR013655">
    <property type="entry name" value="PAS_fold_3"/>
</dbReference>
<dbReference type="PROSITE" id="PS50109">
    <property type="entry name" value="HIS_KIN"/>
    <property type="match status" value="1"/>
</dbReference>
<keyword evidence="3" id="KW-0597">Phosphoprotein</keyword>
<dbReference type="InterPro" id="IPR011006">
    <property type="entry name" value="CheY-like_superfamily"/>
</dbReference>
<evidence type="ECO:0000259" key="6">
    <source>
        <dbReference type="PROSITE" id="PS50110"/>
    </source>
</evidence>
<evidence type="ECO:0000256" key="2">
    <source>
        <dbReference type="ARBA" id="ARBA00012438"/>
    </source>
</evidence>
<dbReference type="Pfam" id="PF00072">
    <property type="entry name" value="Response_reg"/>
    <property type="match status" value="1"/>
</dbReference>
<keyword evidence="4" id="KW-1133">Transmembrane helix</keyword>
<dbReference type="Gene3D" id="3.30.450.20">
    <property type="entry name" value="PAS domain"/>
    <property type="match status" value="1"/>
</dbReference>
<evidence type="ECO:0000259" key="5">
    <source>
        <dbReference type="PROSITE" id="PS50109"/>
    </source>
</evidence>
<dbReference type="eggNOG" id="COG4191">
    <property type="taxonomic scope" value="Bacteria"/>
</dbReference>
<dbReference type="EC" id="2.7.13.3" evidence="2"/>
<dbReference type="Gene3D" id="3.40.50.2300">
    <property type="match status" value="1"/>
</dbReference>
<dbReference type="PROSITE" id="PS50112">
    <property type="entry name" value="PAS"/>
    <property type="match status" value="1"/>
</dbReference>
<dbReference type="InterPro" id="IPR036890">
    <property type="entry name" value="HATPase_C_sf"/>
</dbReference>
<dbReference type="InterPro" id="IPR005467">
    <property type="entry name" value="His_kinase_dom"/>
</dbReference>
<dbReference type="SMART" id="SM00086">
    <property type="entry name" value="PAC"/>
    <property type="match status" value="1"/>
</dbReference>
<dbReference type="GO" id="GO:0004673">
    <property type="term" value="F:protein histidine kinase activity"/>
    <property type="evidence" value="ECO:0007669"/>
    <property type="project" value="UniProtKB-EC"/>
</dbReference>
<protein>
    <recommendedName>
        <fullName evidence="2">histidine kinase</fullName>
        <ecNumber evidence="2">2.7.13.3</ecNumber>
    </recommendedName>
</protein>
<dbReference type="EMBL" id="CP000473">
    <property type="protein sequence ID" value="ABJ84148.1"/>
    <property type="molecule type" value="Genomic_DNA"/>
</dbReference>
<dbReference type="eggNOG" id="COG0834">
    <property type="taxonomic scope" value="Bacteria"/>
</dbReference>
<dbReference type="SUPFAM" id="SSF52172">
    <property type="entry name" value="CheY-like"/>
    <property type="match status" value="1"/>
</dbReference>
<feature type="transmembrane region" description="Helical" evidence="4">
    <location>
        <begin position="278"/>
        <end position="295"/>
    </location>
</feature>
<dbReference type="InterPro" id="IPR000014">
    <property type="entry name" value="PAS"/>
</dbReference>
<dbReference type="CDD" id="cd00130">
    <property type="entry name" value="PAS"/>
    <property type="match status" value="1"/>
</dbReference>
<gene>
    <name evidence="9" type="ordered locus">Acid_3171</name>
</gene>
<dbReference type="HOGENOM" id="CLU_312127_0_0_0"/>
<dbReference type="KEGG" id="sus:Acid_3171"/>
<dbReference type="CDD" id="cd00156">
    <property type="entry name" value="REC"/>
    <property type="match status" value="1"/>
</dbReference>
<reference evidence="9" key="1">
    <citation type="submission" date="2006-10" db="EMBL/GenBank/DDBJ databases">
        <title>Complete sequence of Solibacter usitatus Ellin6076.</title>
        <authorList>
            <consortium name="US DOE Joint Genome Institute"/>
            <person name="Copeland A."/>
            <person name="Lucas S."/>
            <person name="Lapidus A."/>
            <person name="Barry K."/>
            <person name="Detter J.C."/>
            <person name="Glavina del Rio T."/>
            <person name="Hammon N."/>
            <person name="Israni S."/>
            <person name="Dalin E."/>
            <person name="Tice H."/>
            <person name="Pitluck S."/>
            <person name="Thompson L.S."/>
            <person name="Brettin T."/>
            <person name="Bruce D."/>
            <person name="Han C."/>
            <person name="Tapia R."/>
            <person name="Gilna P."/>
            <person name="Schmutz J."/>
            <person name="Larimer F."/>
            <person name="Land M."/>
            <person name="Hauser L."/>
            <person name="Kyrpides N."/>
            <person name="Mikhailova N."/>
            <person name="Janssen P.H."/>
            <person name="Kuske C.R."/>
            <person name="Richardson P."/>
        </authorList>
    </citation>
    <scope>NUCLEOTIDE SEQUENCE</scope>
    <source>
        <strain evidence="9">Ellin6076</strain>
    </source>
</reference>
<organism evidence="9">
    <name type="scientific">Solibacter usitatus (strain Ellin6076)</name>
    <dbReference type="NCBI Taxonomy" id="234267"/>
    <lineage>
        <taxon>Bacteria</taxon>
        <taxon>Pseudomonadati</taxon>
        <taxon>Acidobacteriota</taxon>
        <taxon>Terriglobia</taxon>
        <taxon>Bryobacterales</taxon>
        <taxon>Solibacteraceae</taxon>
        <taxon>Candidatus Solibacter</taxon>
    </lineage>
</organism>
<comment type="catalytic activity">
    <reaction evidence="1">
        <text>ATP + protein L-histidine = ADP + protein N-phospho-L-histidine.</text>
        <dbReference type="EC" id="2.7.13.3"/>
    </reaction>
</comment>
<feature type="domain" description="PAS" evidence="7">
    <location>
        <begin position="313"/>
        <end position="370"/>
    </location>
</feature>
<dbReference type="SMART" id="SM00091">
    <property type="entry name" value="PAS"/>
    <property type="match status" value="1"/>
</dbReference>
<dbReference type="Pfam" id="PF02518">
    <property type="entry name" value="HATPase_c"/>
    <property type="match status" value="1"/>
</dbReference>
<dbReference type="SUPFAM" id="SSF53850">
    <property type="entry name" value="Periplasmic binding protein-like II"/>
    <property type="match status" value="1"/>
</dbReference>
<dbReference type="InterPro" id="IPR004358">
    <property type="entry name" value="Sig_transdc_His_kin-like_C"/>
</dbReference>
<dbReference type="Pfam" id="PF08447">
    <property type="entry name" value="PAS_3"/>
    <property type="match status" value="1"/>
</dbReference>
<dbReference type="AlphaFoldDB" id="Q022F2"/>
<dbReference type="SUPFAM" id="SSF55874">
    <property type="entry name" value="ATPase domain of HSP90 chaperone/DNA topoisomerase II/histidine kinase"/>
    <property type="match status" value="1"/>
</dbReference>
<feature type="domain" description="Response regulatory" evidence="6">
    <location>
        <begin position="701"/>
        <end position="817"/>
    </location>
</feature>
<dbReference type="PROSITE" id="PS50113">
    <property type="entry name" value="PAC"/>
    <property type="match status" value="1"/>
</dbReference>
<dbReference type="Gene3D" id="3.30.565.10">
    <property type="entry name" value="Histidine kinase-like ATPase, C-terminal domain"/>
    <property type="match status" value="1"/>
</dbReference>
<accession>Q022F2</accession>
<feature type="modified residue" description="4-aspartylphosphate" evidence="3">
    <location>
        <position position="752"/>
    </location>
</feature>
<dbReference type="PRINTS" id="PR00344">
    <property type="entry name" value="BCTRLSENSOR"/>
</dbReference>
<keyword evidence="4" id="KW-0812">Transmembrane</keyword>
<dbReference type="Gene3D" id="1.10.287.130">
    <property type="match status" value="1"/>
</dbReference>
<dbReference type="InterPro" id="IPR035965">
    <property type="entry name" value="PAS-like_dom_sf"/>
</dbReference>
<dbReference type="SMART" id="SM00387">
    <property type="entry name" value="HATPase_c"/>
    <property type="match status" value="1"/>
</dbReference>
<evidence type="ECO:0000259" key="7">
    <source>
        <dbReference type="PROSITE" id="PS50112"/>
    </source>
</evidence>
<dbReference type="SUPFAM" id="SSF55785">
    <property type="entry name" value="PYP-like sensor domain (PAS domain)"/>
    <property type="match status" value="1"/>
</dbReference>
<sequence>MFEKRSSWWARTMGIVAACGIVGILAFRYFEPAAPASARHPLRIGFEENPPVQIRTAEGFSGLSVETVNEAAKRAGIQFEWVETGRSSEESLRQGLVDLWPLVVDLPDRRQFMHFARPWMHSSYVLLLREGTQIADRSVPGRIAVFKMPLHSRLARERFPAAQVVETAAAHGVISQVCTGAAAAGFFEMRMAQSELRERPPECAGVVLRLHTLPNMTLQAGLASTFEAAGQADRIQREIANMFLDGSLAVLIAKYSYFGLDDTWASYEQIDAERRRLWLIWLAIGVAFAAGIVLWQASSLRQRKRAESALRESEERFRTLANTVPVTIMAAGADGQATFFNKTWLDFTGRSLKEELGWGWAENLHQDDRDRAIREHSASAATHQACRVEFRLRRADGEYRHMMCTGVPHIEPNGAFAGYIASCVDLTDIESAQDEARERQNLESLGVLAGGIAHDFNNLLGATLSYSELGQMKLDEGSTPEEELLKIREVAVRGCEIVRQLMIFSGKERGTVEALDVSSLVSEMLELLRVSISKNAVLKTNLRKGLPAVQGNPAQIRQVVMNLVINASEAIGDRNGVVRVETECVHVTPDSNLPGAKGREEGNYLLLEVSDNGSGMTKDTQRKAFDPFFTTKFAGRGMGLAVVQQIVRGLGGDIQVASSVGNGTSIKIMLPCATGPISVKERHIAARQHPELPIHVQTARTILVVEDEEPLLFAVSKLLEGRGFRVIQAGNGTSALELIRNRENHIDAMLLDFTLPGVSSREVLQEVKQVQPDLLVILTSAYSRESVATSLAGLGFESFIRKPFQIEDLMVLLEGSLYMLPCGSPGPSETLISSQTIDPSMP</sequence>
<dbReference type="Pfam" id="PF00497">
    <property type="entry name" value="SBP_bac_3"/>
    <property type="match status" value="1"/>
</dbReference>
<dbReference type="Gene3D" id="3.40.190.10">
    <property type="entry name" value="Periplasmic binding protein-like II"/>
    <property type="match status" value="2"/>
</dbReference>
<evidence type="ECO:0000256" key="1">
    <source>
        <dbReference type="ARBA" id="ARBA00000085"/>
    </source>
</evidence>
<dbReference type="FunFam" id="3.30.450.20:FF:000099">
    <property type="entry name" value="Sensory box sensor histidine kinase"/>
    <property type="match status" value="1"/>
</dbReference>
<keyword evidence="9" id="KW-0418">Kinase</keyword>
<dbReference type="STRING" id="234267.Acid_3171"/>
<dbReference type="eggNOG" id="COG0745">
    <property type="taxonomic scope" value="Bacteria"/>
</dbReference>
<evidence type="ECO:0000256" key="3">
    <source>
        <dbReference type="PROSITE-ProRule" id="PRU00169"/>
    </source>
</evidence>
<dbReference type="GO" id="GO:0000160">
    <property type="term" value="P:phosphorelay signal transduction system"/>
    <property type="evidence" value="ECO:0007669"/>
    <property type="project" value="InterPro"/>
</dbReference>
<dbReference type="InterPro" id="IPR000700">
    <property type="entry name" value="PAS-assoc_C"/>
</dbReference>
<name>Q022F2_SOLUE</name>
<dbReference type="InterPro" id="IPR001610">
    <property type="entry name" value="PAC"/>
</dbReference>
<dbReference type="PROSITE" id="PS50110">
    <property type="entry name" value="RESPONSE_REGULATORY"/>
    <property type="match status" value="1"/>
</dbReference>
<dbReference type="InterPro" id="IPR003594">
    <property type="entry name" value="HATPase_dom"/>
</dbReference>
<evidence type="ECO:0000259" key="8">
    <source>
        <dbReference type="PROSITE" id="PS50113"/>
    </source>
</evidence>
<evidence type="ECO:0000313" key="9">
    <source>
        <dbReference type="EMBL" id="ABJ84148.1"/>
    </source>
</evidence>
<dbReference type="InParanoid" id="Q022F2"/>
<keyword evidence="4" id="KW-0472">Membrane</keyword>
<dbReference type="PANTHER" id="PTHR43065:SF42">
    <property type="entry name" value="TWO-COMPONENT SENSOR PPRA"/>
    <property type="match status" value="1"/>
</dbReference>
<dbReference type="InterPro" id="IPR001638">
    <property type="entry name" value="Solute-binding_3/MltF_N"/>
</dbReference>
<feature type="domain" description="PAC" evidence="8">
    <location>
        <begin position="386"/>
        <end position="438"/>
    </location>
</feature>
<feature type="transmembrane region" description="Helical" evidence="4">
    <location>
        <begin position="12"/>
        <end position="30"/>
    </location>
</feature>